<dbReference type="GO" id="GO:0004331">
    <property type="term" value="F:fructose-2,6-bisphosphate 2-phosphatase activity"/>
    <property type="evidence" value="ECO:0007669"/>
    <property type="project" value="TreeGrafter"/>
</dbReference>
<dbReference type="PROSITE" id="PS00175">
    <property type="entry name" value="PG_MUTASE"/>
    <property type="match status" value="1"/>
</dbReference>
<dbReference type="GO" id="GO:0045820">
    <property type="term" value="P:negative regulation of glycolytic process"/>
    <property type="evidence" value="ECO:0007669"/>
    <property type="project" value="TreeGrafter"/>
</dbReference>
<dbReference type="SMART" id="SM00855">
    <property type="entry name" value="PGAM"/>
    <property type="match status" value="1"/>
</dbReference>
<proteinExistence type="predicted"/>
<name>A0A2W0H712_9BACI</name>
<dbReference type="InterPro" id="IPR051695">
    <property type="entry name" value="Phosphoglycerate_Mutase"/>
</dbReference>
<dbReference type="CDD" id="cd07067">
    <property type="entry name" value="HP_PGM_like"/>
    <property type="match status" value="1"/>
</dbReference>
<evidence type="ECO:0000256" key="3">
    <source>
        <dbReference type="PIRSR" id="PIRSR613078-2"/>
    </source>
</evidence>
<dbReference type="GO" id="GO:0043456">
    <property type="term" value="P:regulation of pentose-phosphate shunt"/>
    <property type="evidence" value="ECO:0007669"/>
    <property type="project" value="TreeGrafter"/>
</dbReference>
<dbReference type="InterPro" id="IPR029033">
    <property type="entry name" value="His_PPase_superfam"/>
</dbReference>
<dbReference type="InterPro" id="IPR013078">
    <property type="entry name" value="His_Pase_superF_clade-1"/>
</dbReference>
<dbReference type="RefSeq" id="WP_110520837.1">
    <property type="nucleotide sequence ID" value="NZ_PDOF01000002.1"/>
</dbReference>
<dbReference type="AlphaFoldDB" id="A0A2W0H712"/>
<feature type="binding site" evidence="3">
    <location>
        <position position="57"/>
    </location>
    <ligand>
        <name>substrate</name>
    </ligand>
</feature>
<accession>A0A2W0H712</accession>
<organism evidence="4 5">
    <name type="scientific">Alteribacter lacisalsi</name>
    <dbReference type="NCBI Taxonomy" id="2045244"/>
    <lineage>
        <taxon>Bacteria</taxon>
        <taxon>Bacillati</taxon>
        <taxon>Bacillota</taxon>
        <taxon>Bacilli</taxon>
        <taxon>Bacillales</taxon>
        <taxon>Bacillaceae</taxon>
        <taxon>Alteribacter</taxon>
    </lineage>
</organism>
<evidence type="ECO:0000256" key="2">
    <source>
        <dbReference type="PIRSR" id="PIRSR613078-1"/>
    </source>
</evidence>
<dbReference type="InterPro" id="IPR001345">
    <property type="entry name" value="PG/BPGM_mutase_AS"/>
</dbReference>
<dbReference type="GO" id="GO:0005829">
    <property type="term" value="C:cytosol"/>
    <property type="evidence" value="ECO:0007669"/>
    <property type="project" value="TreeGrafter"/>
</dbReference>
<dbReference type="Proteomes" id="UP000248066">
    <property type="component" value="Unassembled WGS sequence"/>
</dbReference>
<comment type="caution">
    <text evidence="4">The sequence shown here is derived from an EMBL/GenBank/DDBJ whole genome shotgun (WGS) entry which is preliminary data.</text>
</comment>
<dbReference type="SUPFAM" id="SSF53254">
    <property type="entry name" value="Phosphoglycerate mutase-like"/>
    <property type="match status" value="1"/>
</dbReference>
<dbReference type="OrthoDB" id="9782128at2"/>
<dbReference type="Gene3D" id="3.40.50.1240">
    <property type="entry name" value="Phosphoglycerate mutase-like"/>
    <property type="match status" value="1"/>
</dbReference>
<keyword evidence="1" id="KW-0378">Hydrolase</keyword>
<feature type="active site" description="Proton donor/acceptor" evidence="2">
    <location>
        <position position="81"/>
    </location>
</feature>
<protein>
    <submittedName>
        <fullName evidence="4">Histidine phosphatase family protein</fullName>
    </submittedName>
</protein>
<dbReference type="PANTHER" id="PTHR46517">
    <property type="entry name" value="FRUCTOSE-2,6-BISPHOSPHATASE TIGAR"/>
    <property type="match status" value="1"/>
</dbReference>
<sequence length="212" mass="23537">MILYLIRHGQSEANEKGIIQGHAEFSLSKLGKAQARLAGETFADTHLDAIYTSDLGRAKETADAIAEHHPLDVIPWDKIREVGLGPLEGKTRDEMQKAFPDLKTDSLLTSGIEGSELTEDITARCAYVTEQLAAAYSGKQVALVSHGGFISIYLMYLIAGENWPMLNRPFMIGNTGVTKIERRENGLMKFHYVNQTAHLERENDLKSSTVLY</sequence>
<evidence type="ECO:0000313" key="5">
    <source>
        <dbReference type="Proteomes" id="UP000248066"/>
    </source>
</evidence>
<dbReference type="PANTHER" id="PTHR46517:SF1">
    <property type="entry name" value="FRUCTOSE-2,6-BISPHOSPHATASE TIGAR"/>
    <property type="match status" value="1"/>
</dbReference>
<dbReference type="EMBL" id="PDOF01000002">
    <property type="protein sequence ID" value="PYZ96897.1"/>
    <property type="molecule type" value="Genomic_DNA"/>
</dbReference>
<feature type="active site" description="Tele-phosphohistidine intermediate" evidence="2">
    <location>
        <position position="8"/>
    </location>
</feature>
<feature type="binding site" evidence="3">
    <location>
        <begin position="7"/>
        <end position="14"/>
    </location>
    <ligand>
        <name>substrate</name>
    </ligand>
</feature>
<evidence type="ECO:0000313" key="4">
    <source>
        <dbReference type="EMBL" id="PYZ96897.1"/>
    </source>
</evidence>
<reference evidence="4 5" key="1">
    <citation type="submission" date="2017-10" db="EMBL/GenBank/DDBJ databases">
        <title>Bacillus sp. nov., a halophilic bacterium isolated from a Yangshapao Lake.</title>
        <authorList>
            <person name="Wang H."/>
        </authorList>
    </citation>
    <scope>NUCLEOTIDE SEQUENCE [LARGE SCALE GENOMIC DNA]</scope>
    <source>
        <strain evidence="4 5">YSP-3</strain>
    </source>
</reference>
<evidence type="ECO:0000256" key="1">
    <source>
        <dbReference type="ARBA" id="ARBA00022801"/>
    </source>
</evidence>
<gene>
    <name evidence="4" type="ORF">CR205_14570</name>
</gene>
<dbReference type="Pfam" id="PF00300">
    <property type="entry name" value="His_Phos_1"/>
    <property type="match status" value="1"/>
</dbReference>
<keyword evidence="5" id="KW-1185">Reference proteome</keyword>